<gene>
    <name evidence="3" type="ORF">GPZ80_00005</name>
</gene>
<feature type="region of interest" description="Disordered" evidence="1">
    <location>
        <begin position="1"/>
        <end position="95"/>
    </location>
</feature>
<keyword evidence="4" id="KW-1185">Reference proteome</keyword>
<protein>
    <recommendedName>
        <fullName evidence="5">LPXTG-motif cell wall anchor domain-containing protein</fullName>
    </recommendedName>
</protein>
<feature type="compositionally biased region" description="Polar residues" evidence="1">
    <location>
        <begin position="84"/>
        <end position="95"/>
    </location>
</feature>
<feature type="non-terminal residue" evidence="3">
    <location>
        <position position="1"/>
    </location>
</feature>
<feature type="transmembrane region" description="Helical" evidence="2">
    <location>
        <begin position="100"/>
        <end position="121"/>
    </location>
</feature>
<evidence type="ECO:0008006" key="5">
    <source>
        <dbReference type="Google" id="ProtNLM"/>
    </source>
</evidence>
<evidence type="ECO:0000256" key="1">
    <source>
        <dbReference type="SAM" id="MobiDB-lite"/>
    </source>
</evidence>
<sequence length="128" mass="13119">STQPTTEPTTTQPTSSTQPTTKPTTTAPTSSTQPTTTATTSSTQPTTQPPTTEPTTTEPTTTTVTTLPVVNTQIPSGGVGGYVPTSNNSNGELANTGVSLAWPLGIGLLLIALGANALLVMRLRARRR</sequence>
<accession>A0ABR7KYV8</accession>
<name>A0ABR7KYV8_9PSEU</name>
<feature type="compositionally biased region" description="Low complexity" evidence="1">
    <location>
        <begin position="1"/>
        <end position="46"/>
    </location>
</feature>
<evidence type="ECO:0000313" key="3">
    <source>
        <dbReference type="EMBL" id="MBC6445560.1"/>
    </source>
</evidence>
<keyword evidence="2" id="KW-0472">Membrane</keyword>
<feature type="compositionally biased region" description="Low complexity" evidence="1">
    <location>
        <begin position="53"/>
        <end position="66"/>
    </location>
</feature>
<evidence type="ECO:0000256" key="2">
    <source>
        <dbReference type="SAM" id="Phobius"/>
    </source>
</evidence>
<keyword evidence="2" id="KW-0812">Transmembrane</keyword>
<dbReference type="Proteomes" id="UP000734823">
    <property type="component" value="Unassembled WGS sequence"/>
</dbReference>
<reference evidence="3 4" key="1">
    <citation type="submission" date="2020-06" db="EMBL/GenBank/DDBJ databases">
        <title>Actinokineospora xiongansis sp. nov., isolated from soil of Baiyangdian.</title>
        <authorList>
            <person name="Zhang X."/>
        </authorList>
    </citation>
    <scope>NUCLEOTIDE SEQUENCE [LARGE SCALE GENOMIC DNA]</scope>
    <source>
        <strain evidence="3 4">HBU206404</strain>
    </source>
</reference>
<dbReference type="EMBL" id="JABVED010000001">
    <property type="protein sequence ID" value="MBC6445560.1"/>
    <property type="molecule type" value="Genomic_DNA"/>
</dbReference>
<proteinExistence type="predicted"/>
<evidence type="ECO:0000313" key="4">
    <source>
        <dbReference type="Proteomes" id="UP000734823"/>
    </source>
</evidence>
<organism evidence="3 4">
    <name type="scientific">Actinokineospora xionganensis</name>
    <dbReference type="NCBI Taxonomy" id="2684470"/>
    <lineage>
        <taxon>Bacteria</taxon>
        <taxon>Bacillati</taxon>
        <taxon>Actinomycetota</taxon>
        <taxon>Actinomycetes</taxon>
        <taxon>Pseudonocardiales</taxon>
        <taxon>Pseudonocardiaceae</taxon>
        <taxon>Actinokineospora</taxon>
    </lineage>
</organism>
<keyword evidence="2" id="KW-1133">Transmembrane helix</keyword>
<comment type="caution">
    <text evidence="3">The sequence shown here is derived from an EMBL/GenBank/DDBJ whole genome shotgun (WGS) entry which is preliminary data.</text>
</comment>